<keyword evidence="2" id="KW-1185">Reference proteome</keyword>
<comment type="caution">
    <text evidence="1">The sequence shown here is derived from an EMBL/GenBank/DDBJ whole genome shotgun (WGS) entry which is preliminary data.</text>
</comment>
<dbReference type="EMBL" id="LXQA010220786">
    <property type="protein sequence ID" value="MCI35160.1"/>
    <property type="molecule type" value="Genomic_DNA"/>
</dbReference>
<feature type="non-terminal residue" evidence="1">
    <location>
        <position position="1"/>
    </location>
</feature>
<dbReference type="Proteomes" id="UP000265520">
    <property type="component" value="Unassembled WGS sequence"/>
</dbReference>
<proteinExistence type="predicted"/>
<evidence type="ECO:0000313" key="2">
    <source>
        <dbReference type="Proteomes" id="UP000265520"/>
    </source>
</evidence>
<protein>
    <submittedName>
        <fullName evidence="1">Uncharacterized protein</fullName>
    </submittedName>
</protein>
<reference evidence="1 2" key="1">
    <citation type="journal article" date="2018" name="Front. Plant Sci.">
        <title>Red Clover (Trifolium pratense) and Zigzag Clover (T. medium) - A Picture of Genomic Similarities and Differences.</title>
        <authorList>
            <person name="Dluhosova J."/>
            <person name="Istvanek J."/>
            <person name="Nedelnik J."/>
            <person name="Repkova J."/>
        </authorList>
    </citation>
    <scope>NUCLEOTIDE SEQUENCE [LARGE SCALE GENOMIC DNA]</scope>
    <source>
        <strain evidence="2">cv. 10/8</strain>
        <tissue evidence="1">Leaf</tissue>
    </source>
</reference>
<accession>A0A392RH93</accession>
<organism evidence="1 2">
    <name type="scientific">Trifolium medium</name>
    <dbReference type="NCBI Taxonomy" id="97028"/>
    <lineage>
        <taxon>Eukaryota</taxon>
        <taxon>Viridiplantae</taxon>
        <taxon>Streptophyta</taxon>
        <taxon>Embryophyta</taxon>
        <taxon>Tracheophyta</taxon>
        <taxon>Spermatophyta</taxon>
        <taxon>Magnoliopsida</taxon>
        <taxon>eudicotyledons</taxon>
        <taxon>Gunneridae</taxon>
        <taxon>Pentapetalae</taxon>
        <taxon>rosids</taxon>
        <taxon>fabids</taxon>
        <taxon>Fabales</taxon>
        <taxon>Fabaceae</taxon>
        <taxon>Papilionoideae</taxon>
        <taxon>50 kb inversion clade</taxon>
        <taxon>NPAAA clade</taxon>
        <taxon>Hologalegina</taxon>
        <taxon>IRL clade</taxon>
        <taxon>Trifolieae</taxon>
        <taxon>Trifolium</taxon>
    </lineage>
</organism>
<sequence>FDLARLVSLLSGFRFGSSDTTTVTVVVVGLL</sequence>
<dbReference type="AlphaFoldDB" id="A0A392RH93"/>
<name>A0A392RH93_9FABA</name>
<evidence type="ECO:0000313" key="1">
    <source>
        <dbReference type="EMBL" id="MCI35160.1"/>
    </source>
</evidence>